<gene>
    <name evidence="1" type="ORF">ABZ568_00755</name>
</gene>
<organism evidence="1 2">
    <name type="scientific">Streptomyces olindensis</name>
    <dbReference type="NCBI Taxonomy" id="358823"/>
    <lineage>
        <taxon>Bacteria</taxon>
        <taxon>Bacillati</taxon>
        <taxon>Actinomycetota</taxon>
        <taxon>Actinomycetes</taxon>
        <taxon>Kitasatosporales</taxon>
        <taxon>Streptomycetaceae</taxon>
        <taxon>Streptomyces</taxon>
    </lineage>
</organism>
<evidence type="ECO:0000313" key="2">
    <source>
        <dbReference type="Proteomes" id="UP001550603"/>
    </source>
</evidence>
<reference evidence="1 2" key="1">
    <citation type="submission" date="2024-06" db="EMBL/GenBank/DDBJ databases">
        <title>The Natural Products Discovery Center: Release of the First 8490 Sequenced Strains for Exploring Actinobacteria Biosynthetic Diversity.</title>
        <authorList>
            <person name="Kalkreuter E."/>
            <person name="Kautsar S.A."/>
            <person name="Yang D."/>
            <person name="Bader C.D."/>
            <person name="Teijaro C.N."/>
            <person name="Fluegel L."/>
            <person name="Davis C.M."/>
            <person name="Simpson J.R."/>
            <person name="Lauterbach L."/>
            <person name="Steele A.D."/>
            <person name="Gui C."/>
            <person name="Meng S."/>
            <person name="Li G."/>
            <person name="Viehrig K."/>
            <person name="Ye F."/>
            <person name="Su P."/>
            <person name="Kiefer A.F."/>
            <person name="Nichols A."/>
            <person name="Cepeda A.J."/>
            <person name="Yan W."/>
            <person name="Fan B."/>
            <person name="Jiang Y."/>
            <person name="Adhikari A."/>
            <person name="Zheng C.-J."/>
            <person name="Schuster L."/>
            <person name="Cowan T.M."/>
            <person name="Smanski M.J."/>
            <person name="Chevrette M.G."/>
            <person name="De Carvalho L.P.S."/>
            <person name="Shen B."/>
        </authorList>
    </citation>
    <scope>NUCLEOTIDE SEQUENCE [LARGE SCALE GENOMIC DNA]</scope>
    <source>
        <strain evidence="1 2">NPDC019583</strain>
    </source>
</reference>
<comment type="caution">
    <text evidence="1">The sequence shown here is derived from an EMBL/GenBank/DDBJ whole genome shotgun (WGS) entry which is preliminary data.</text>
</comment>
<name>A0ABV2XLW1_9ACTN</name>
<evidence type="ECO:0000313" key="1">
    <source>
        <dbReference type="EMBL" id="MEU2264991.1"/>
    </source>
</evidence>
<dbReference type="Proteomes" id="UP001550603">
    <property type="component" value="Unassembled WGS sequence"/>
</dbReference>
<dbReference type="EMBL" id="JBEYBN010000001">
    <property type="protein sequence ID" value="MEU2264991.1"/>
    <property type="molecule type" value="Genomic_DNA"/>
</dbReference>
<proteinExistence type="predicted"/>
<protein>
    <submittedName>
        <fullName evidence="1">Uncharacterized protein</fullName>
    </submittedName>
</protein>
<keyword evidence="2" id="KW-1185">Reference proteome</keyword>
<sequence length="176" mass="19303">MSAPQVAATRRLMHLARIVRGRAHHPQRFMVETLAGAIEDAADIIRDYPIPCLDEVPLAANFPLREATDLLTQHDFMIPAAILGYATAPLTGVLPQMEPLNAVSLQLARQDADLRARRMALIEHGHLNSRDEDVLDAALTGLMGLHRKHERLAATVAVDNDRPCHRGKAPADLASH</sequence>
<dbReference type="RefSeq" id="WP_359784376.1">
    <property type="nucleotide sequence ID" value="NZ_JBEYBN010000001.1"/>
</dbReference>
<accession>A0ABV2XLW1</accession>